<dbReference type="GO" id="GO:0016758">
    <property type="term" value="F:hexosyltransferase activity"/>
    <property type="evidence" value="ECO:0007669"/>
    <property type="project" value="UniProtKB-ARBA"/>
</dbReference>
<sequence>MRVLFVSYAERTHYFQMVPMAWALRTAGHEVRVASQPALADTVVRSGLPSVTVGRDHSFDQVLVEKSHDEGWAERVANVLIEPDGVAYPDFVRFMDEATIYSAKVFNDPMVDDLVAYTRQWRPDLIVWEMFTFAGAVAARAAGIPHVRFLWGADVLVRMRQSFLRRLAEQPEAERHDPLGAWLAETAGRFGASYDEELVTGQHTLDQSPPSMRLPLGLPTVPVQYVPYNGPAAIPDWLREPPERPRVAVTAGISMRGYHGFDPIPTKTLQALGELDVEVVATLVPAEGETAELPDNVRTVDFVPMNALLPTCAAVVHVGAAGIGATATRYGVPQLTLVPSEWDAPVRAELVRKLGAGLSIPREEATPEGVREAVGRLVSEPSFRRAAERLGDEVLAEPSPNAAVAALERIAAAGAPR</sequence>
<dbReference type="Pfam" id="PF21036">
    <property type="entry name" value="EryCIII-like_N"/>
    <property type="match status" value="1"/>
</dbReference>
<keyword evidence="4" id="KW-0045">Antibiotic biosynthesis</keyword>
<evidence type="ECO:0000259" key="6">
    <source>
        <dbReference type="Pfam" id="PF21036"/>
    </source>
</evidence>
<dbReference type="Pfam" id="PF06722">
    <property type="entry name" value="EryCIII-like_C"/>
    <property type="match status" value="1"/>
</dbReference>
<keyword evidence="8" id="KW-1185">Reference proteome</keyword>
<dbReference type="OrthoDB" id="5488434at2"/>
<keyword evidence="2" id="KW-0328">Glycosyltransferase</keyword>
<feature type="domain" description="Erythromycin biosynthesis protein CIII-like C-terminal" evidence="5">
    <location>
        <begin position="267"/>
        <end position="408"/>
    </location>
</feature>
<dbReference type="InterPro" id="IPR048284">
    <property type="entry name" value="EryCIII-like_N"/>
</dbReference>
<comment type="similarity">
    <text evidence="1">Belongs to the glycosyltransferase 28 family.</text>
</comment>
<dbReference type="CDD" id="cd03784">
    <property type="entry name" value="GT1_Gtf-like"/>
    <property type="match status" value="1"/>
</dbReference>
<keyword evidence="3 7" id="KW-0808">Transferase</keyword>
<evidence type="ECO:0000256" key="4">
    <source>
        <dbReference type="ARBA" id="ARBA00023194"/>
    </source>
</evidence>
<protein>
    <submittedName>
        <fullName evidence="7">Activator-dependent family glycosyltransferase</fullName>
    </submittedName>
</protein>
<dbReference type="EMBL" id="QURH01000791">
    <property type="protein sequence ID" value="RFU38476.1"/>
    <property type="molecule type" value="Genomic_DNA"/>
</dbReference>
<dbReference type="Proteomes" id="UP000261811">
    <property type="component" value="Unassembled WGS sequence"/>
</dbReference>
<dbReference type="InterPro" id="IPR030953">
    <property type="entry name" value="Glycosyl_450act"/>
</dbReference>
<name>A0A372JFA2_9ACTN</name>
<dbReference type="GO" id="GO:0008194">
    <property type="term" value="F:UDP-glycosyltransferase activity"/>
    <property type="evidence" value="ECO:0007669"/>
    <property type="project" value="InterPro"/>
</dbReference>
<dbReference type="GO" id="GO:0017000">
    <property type="term" value="P:antibiotic biosynthetic process"/>
    <property type="evidence" value="ECO:0007669"/>
    <property type="project" value="UniProtKB-KW"/>
</dbReference>
<dbReference type="RefSeq" id="WP_117360046.1">
    <property type="nucleotide sequence ID" value="NZ_QURH01000791.1"/>
</dbReference>
<reference evidence="7 8" key="1">
    <citation type="submission" date="2018-08" db="EMBL/GenBank/DDBJ databases">
        <title>Actinomadura jelena sp. nov., a novel Actinomycete isolated from soil in Chad.</title>
        <authorList>
            <person name="Shi L."/>
        </authorList>
    </citation>
    <scope>NUCLEOTIDE SEQUENCE [LARGE SCALE GENOMIC DNA]</scope>
    <source>
        <strain evidence="7 8">NEAU-G17</strain>
    </source>
</reference>
<dbReference type="InterPro" id="IPR050426">
    <property type="entry name" value="Glycosyltransferase_28"/>
</dbReference>
<dbReference type="InterPro" id="IPR002213">
    <property type="entry name" value="UDP_glucos_trans"/>
</dbReference>
<dbReference type="AlphaFoldDB" id="A0A372JFA2"/>
<evidence type="ECO:0000256" key="1">
    <source>
        <dbReference type="ARBA" id="ARBA00006962"/>
    </source>
</evidence>
<evidence type="ECO:0000259" key="5">
    <source>
        <dbReference type="Pfam" id="PF06722"/>
    </source>
</evidence>
<accession>A0A372JFA2</accession>
<evidence type="ECO:0000313" key="8">
    <source>
        <dbReference type="Proteomes" id="UP000261811"/>
    </source>
</evidence>
<evidence type="ECO:0000256" key="2">
    <source>
        <dbReference type="ARBA" id="ARBA00022676"/>
    </source>
</evidence>
<gene>
    <name evidence="7" type="ORF">DZF91_27485</name>
</gene>
<dbReference type="InterPro" id="IPR010610">
    <property type="entry name" value="EryCIII-like_C"/>
</dbReference>
<dbReference type="PANTHER" id="PTHR48050:SF13">
    <property type="entry name" value="STEROL 3-BETA-GLUCOSYLTRANSFERASE UGT80A2"/>
    <property type="match status" value="1"/>
</dbReference>
<dbReference type="NCBIfam" id="TIGR04516">
    <property type="entry name" value="glycosyl_450act"/>
    <property type="match status" value="1"/>
</dbReference>
<comment type="caution">
    <text evidence="7">The sequence shown here is derived from an EMBL/GenBank/DDBJ whole genome shotgun (WGS) entry which is preliminary data.</text>
</comment>
<dbReference type="SUPFAM" id="SSF53756">
    <property type="entry name" value="UDP-Glycosyltransferase/glycogen phosphorylase"/>
    <property type="match status" value="1"/>
</dbReference>
<evidence type="ECO:0000313" key="7">
    <source>
        <dbReference type="EMBL" id="RFU38476.1"/>
    </source>
</evidence>
<dbReference type="PANTHER" id="PTHR48050">
    <property type="entry name" value="STEROL 3-BETA-GLUCOSYLTRANSFERASE"/>
    <property type="match status" value="1"/>
</dbReference>
<organism evidence="7 8">
    <name type="scientific">Actinomadura logoneensis</name>
    <dbReference type="NCBI Taxonomy" id="2293572"/>
    <lineage>
        <taxon>Bacteria</taxon>
        <taxon>Bacillati</taxon>
        <taxon>Actinomycetota</taxon>
        <taxon>Actinomycetes</taxon>
        <taxon>Streptosporangiales</taxon>
        <taxon>Thermomonosporaceae</taxon>
        <taxon>Actinomadura</taxon>
    </lineage>
</organism>
<feature type="domain" description="Erythromycin biosynthesis protein CIII-like N-terminal" evidence="6">
    <location>
        <begin position="22"/>
        <end position="252"/>
    </location>
</feature>
<proteinExistence type="inferred from homology"/>
<evidence type="ECO:0000256" key="3">
    <source>
        <dbReference type="ARBA" id="ARBA00022679"/>
    </source>
</evidence>
<dbReference type="Gene3D" id="3.40.50.2000">
    <property type="entry name" value="Glycogen Phosphorylase B"/>
    <property type="match status" value="2"/>
</dbReference>
<dbReference type="FunFam" id="3.40.50.2000:FF:000072">
    <property type="entry name" value="Glycosyl transferase"/>
    <property type="match status" value="1"/>
</dbReference>